<evidence type="ECO:0000313" key="2">
    <source>
        <dbReference type="EMBL" id="EIJ41444.1"/>
    </source>
</evidence>
<dbReference type="RefSeq" id="WP_002683398.1">
    <property type="nucleotide sequence ID" value="NZ_JH600070.1"/>
</dbReference>
<sequence length="551" mass="63744">MMTIKRILYLSDYELIAYQLKPQSLSELGRFNLSDATIQASIEHAFIDYLITDPKTPIHFFVDSTQEEYKSDTIPHVMGRDKKLLLQRRRERFFEKALYTYTMIQGRESTGRRDDFALFTALNNETLLQPWLDLINTHKIPLAGIYSLPLLSQCLLKYLPRANHILISGYTSRISSNIAAGLRQSFFSNNTFKFSRLIPLHAVTPEEQAQTLVNQMLRTHQYLQSVKLLPFDTPLLVLLLCPTALVDLVEQLLNREDLSELDVYVTDIHDFAERTGLSVNTTEPLYLHHLVLYQLHSQPLRNHYAQQQETRDFFYRSLARRIYQATALIFAGAIGISLYYLQQSLDIQAEISQTTGQLVKFQQEIRQLHASKAQLPLDILQIQNVIQIGHYLHGQHVPSLRPLLTHISQIWSRYPEFKLAKLEWRVSTRHDDFFVPALTDYEISPTATQDSRALSKMKTTPSVAEPLIEGVRLYGRIRINNQRELAINLLKLNELINSFTDKRKAIEWEVNLLNKPNADTLGRDTTFTIQIDLKHPDYSPVVDENKNDINK</sequence>
<dbReference type="HOGENOM" id="CLU_494066_0_0_6"/>
<dbReference type="STRING" id="395493.BegalDRAFT_0526"/>
<evidence type="ECO:0000256" key="1">
    <source>
        <dbReference type="SAM" id="Phobius"/>
    </source>
</evidence>
<protein>
    <submittedName>
        <fullName evidence="2">Uncharacterized protein</fullName>
    </submittedName>
</protein>
<organism evidence="2 3">
    <name type="scientific">Beggiatoa alba B18LD</name>
    <dbReference type="NCBI Taxonomy" id="395493"/>
    <lineage>
        <taxon>Bacteria</taxon>
        <taxon>Pseudomonadati</taxon>
        <taxon>Pseudomonadota</taxon>
        <taxon>Gammaproteobacteria</taxon>
        <taxon>Thiotrichales</taxon>
        <taxon>Thiotrichaceae</taxon>
        <taxon>Beggiatoa</taxon>
    </lineage>
</organism>
<keyword evidence="1" id="KW-0472">Membrane</keyword>
<dbReference type="OrthoDB" id="5623695at2"/>
<gene>
    <name evidence="2" type="ORF">BegalDRAFT_0526</name>
</gene>
<keyword evidence="1" id="KW-1133">Transmembrane helix</keyword>
<evidence type="ECO:0000313" key="3">
    <source>
        <dbReference type="Proteomes" id="UP000005744"/>
    </source>
</evidence>
<keyword evidence="1" id="KW-0812">Transmembrane</keyword>
<dbReference type="Proteomes" id="UP000005744">
    <property type="component" value="Unassembled WGS sequence"/>
</dbReference>
<dbReference type="AlphaFoldDB" id="I3CCV1"/>
<name>I3CCV1_9GAMM</name>
<feature type="transmembrane region" description="Helical" evidence="1">
    <location>
        <begin position="322"/>
        <end position="341"/>
    </location>
</feature>
<accession>I3CCV1</accession>
<reference evidence="2 3" key="1">
    <citation type="submission" date="2011-11" db="EMBL/GenBank/DDBJ databases">
        <title>Improved High-Quality Draft sequence of Beggiatoa alba B18lD.</title>
        <authorList>
            <consortium name="US DOE Joint Genome Institute"/>
            <person name="Lucas S."/>
            <person name="Han J."/>
            <person name="Lapidus A."/>
            <person name="Cheng J.-F."/>
            <person name="Goodwin L."/>
            <person name="Pitluck S."/>
            <person name="Peters L."/>
            <person name="Mikhailova N."/>
            <person name="Held B."/>
            <person name="Detter J.C."/>
            <person name="Han C."/>
            <person name="Tapia R."/>
            <person name="Land M."/>
            <person name="Hauser L."/>
            <person name="Kyrpides N."/>
            <person name="Ivanova N."/>
            <person name="Pagani I."/>
            <person name="Samuel K."/>
            <person name="Teske A."/>
            <person name="Mueller J."/>
            <person name="Woyke T."/>
        </authorList>
    </citation>
    <scope>NUCLEOTIDE SEQUENCE [LARGE SCALE GENOMIC DNA]</scope>
    <source>
        <strain evidence="2 3">B18LD</strain>
    </source>
</reference>
<dbReference type="eggNOG" id="ENOG502Z8MQ">
    <property type="taxonomic scope" value="Bacteria"/>
</dbReference>
<keyword evidence="3" id="KW-1185">Reference proteome</keyword>
<dbReference type="EMBL" id="JH600070">
    <property type="protein sequence ID" value="EIJ41444.1"/>
    <property type="molecule type" value="Genomic_DNA"/>
</dbReference>
<proteinExistence type="predicted"/>